<dbReference type="SUPFAM" id="SSF141066">
    <property type="entry name" value="ICP-like"/>
    <property type="match status" value="1"/>
</dbReference>
<protein>
    <recommendedName>
        <fullName evidence="4">Proteinase inhibitor I42 chagasin domain-containing protein</fullName>
    </recommendedName>
</protein>
<dbReference type="Gene3D" id="2.60.40.2020">
    <property type="match status" value="1"/>
</dbReference>
<evidence type="ECO:0000313" key="6">
    <source>
        <dbReference type="Proteomes" id="UP000646523"/>
    </source>
</evidence>
<sequence>MRSRKALPSVALVALLAAGCGGGSAVSDLGTVVKGAKGATVPVELGVGKRFSLAVADDPSAGDEWSLVAVPDATVASYISEERRPAGDAPGAGGTTYFVFNTKGPGSARITLRDCVRCGTGTAPPDEQSRQLSGEAIFELTVR</sequence>
<dbReference type="Pfam" id="PF09394">
    <property type="entry name" value="Inhibitor_I42"/>
    <property type="match status" value="1"/>
</dbReference>
<proteinExistence type="predicted"/>
<dbReference type="Proteomes" id="UP000646523">
    <property type="component" value="Unassembled WGS sequence"/>
</dbReference>
<accession>A0A918DPM4</accession>
<evidence type="ECO:0000256" key="1">
    <source>
        <dbReference type="ARBA" id="ARBA00022690"/>
    </source>
</evidence>
<evidence type="ECO:0000259" key="4">
    <source>
        <dbReference type="Pfam" id="PF09394"/>
    </source>
</evidence>
<evidence type="ECO:0000256" key="2">
    <source>
        <dbReference type="ARBA" id="ARBA00022704"/>
    </source>
</evidence>
<reference evidence="5" key="1">
    <citation type="journal article" date="2014" name="Int. J. Syst. Evol. Microbiol.">
        <title>Complete genome sequence of Corynebacterium casei LMG S-19264T (=DSM 44701T), isolated from a smear-ripened cheese.</title>
        <authorList>
            <consortium name="US DOE Joint Genome Institute (JGI-PGF)"/>
            <person name="Walter F."/>
            <person name="Albersmeier A."/>
            <person name="Kalinowski J."/>
            <person name="Ruckert C."/>
        </authorList>
    </citation>
    <scope>NUCLEOTIDE SEQUENCE</scope>
    <source>
        <strain evidence="5">CGMCC 4.7368</strain>
    </source>
</reference>
<feature type="signal peptide" evidence="3">
    <location>
        <begin position="1"/>
        <end position="25"/>
    </location>
</feature>
<dbReference type="InterPro" id="IPR018990">
    <property type="entry name" value="Prot_inh_I42_chagasin"/>
</dbReference>
<dbReference type="AlphaFoldDB" id="A0A918DPM4"/>
<organism evidence="5 6">
    <name type="scientific">Nonomuraea cavernae</name>
    <dbReference type="NCBI Taxonomy" id="2045107"/>
    <lineage>
        <taxon>Bacteria</taxon>
        <taxon>Bacillati</taxon>
        <taxon>Actinomycetota</taxon>
        <taxon>Actinomycetes</taxon>
        <taxon>Streptosporangiales</taxon>
        <taxon>Streptosporangiaceae</taxon>
        <taxon>Nonomuraea</taxon>
    </lineage>
</organism>
<dbReference type="PROSITE" id="PS51257">
    <property type="entry name" value="PROKAR_LIPOPROTEIN"/>
    <property type="match status" value="1"/>
</dbReference>
<evidence type="ECO:0000313" key="5">
    <source>
        <dbReference type="EMBL" id="GGO76630.1"/>
    </source>
</evidence>
<feature type="domain" description="Proteinase inhibitor I42 chagasin" evidence="4">
    <location>
        <begin position="45"/>
        <end position="115"/>
    </location>
</feature>
<dbReference type="EMBL" id="BMNH01000020">
    <property type="protein sequence ID" value="GGO76630.1"/>
    <property type="molecule type" value="Genomic_DNA"/>
</dbReference>
<keyword evidence="6" id="KW-1185">Reference proteome</keyword>
<evidence type="ECO:0000256" key="3">
    <source>
        <dbReference type="SAM" id="SignalP"/>
    </source>
</evidence>
<name>A0A918DPM4_9ACTN</name>
<gene>
    <name evidence="5" type="ORF">GCM10012289_54410</name>
</gene>
<feature type="chain" id="PRO_5037894160" description="Proteinase inhibitor I42 chagasin domain-containing protein" evidence="3">
    <location>
        <begin position="26"/>
        <end position="143"/>
    </location>
</feature>
<comment type="caution">
    <text evidence="5">The sequence shown here is derived from an EMBL/GenBank/DDBJ whole genome shotgun (WGS) entry which is preliminary data.</text>
</comment>
<keyword evidence="1" id="KW-0646">Protease inhibitor</keyword>
<dbReference type="RefSeq" id="WP_189127025.1">
    <property type="nucleotide sequence ID" value="NZ_BMNH01000020.1"/>
</dbReference>
<dbReference type="InterPro" id="IPR036331">
    <property type="entry name" value="Chagasin-like_sf"/>
</dbReference>
<dbReference type="GO" id="GO:0004869">
    <property type="term" value="F:cysteine-type endopeptidase inhibitor activity"/>
    <property type="evidence" value="ECO:0007669"/>
    <property type="project" value="UniProtKB-KW"/>
</dbReference>
<keyword evidence="3" id="KW-0732">Signal</keyword>
<keyword evidence="2" id="KW-0789">Thiol protease inhibitor</keyword>
<reference evidence="5" key="2">
    <citation type="submission" date="2020-09" db="EMBL/GenBank/DDBJ databases">
        <authorList>
            <person name="Sun Q."/>
            <person name="Zhou Y."/>
        </authorList>
    </citation>
    <scope>NUCLEOTIDE SEQUENCE</scope>
    <source>
        <strain evidence="5">CGMCC 4.7368</strain>
    </source>
</reference>